<comment type="caution">
    <text evidence="2">The sequence shown here is derived from an EMBL/GenBank/DDBJ whole genome shotgun (WGS) entry which is preliminary data.</text>
</comment>
<feature type="compositionally biased region" description="Basic and acidic residues" evidence="1">
    <location>
        <begin position="43"/>
        <end position="69"/>
    </location>
</feature>
<evidence type="ECO:0000313" key="3">
    <source>
        <dbReference type="Proteomes" id="UP000262477"/>
    </source>
</evidence>
<sequence length="134" mass="14222">MSLYCPAPPPYGAVPDYVLAPPRAEDRLNTCAFATDLLLPPPRPEDRLPLGPTHPHDRPLPPPRPEDRLQAPVALPDRRRLDIQAALTAAGVAPADGDAAAVAELTGLSDAAVRAVIDWIGAAARTSWPRPHAV</sequence>
<organism evidence="2 3">
    <name type="scientific">Streptomyces inhibens</name>
    <dbReference type="NCBI Taxonomy" id="2293571"/>
    <lineage>
        <taxon>Bacteria</taxon>
        <taxon>Bacillati</taxon>
        <taxon>Actinomycetota</taxon>
        <taxon>Actinomycetes</taxon>
        <taxon>Kitasatosporales</taxon>
        <taxon>Streptomycetaceae</taxon>
        <taxon>Streptomyces</taxon>
    </lineage>
</organism>
<reference evidence="2 3" key="1">
    <citation type="submission" date="2018-08" db="EMBL/GenBank/DDBJ databases">
        <title>Streptomyces NEAU-D10 sp. nov., a novel Actinomycete isolated from soil.</title>
        <authorList>
            <person name="Jin L."/>
        </authorList>
    </citation>
    <scope>NUCLEOTIDE SEQUENCE [LARGE SCALE GENOMIC DNA]</scope>
    <source>
        <strain evidence="2 3">NEAU-D10</strain>
    </source>
</reference>
<proteinExistence type="predicted"/>
<keyword evidence="3" id="KW-1185">Reference proteome</keyword>
<accession>A0A371PS49</accession>
<feature type="region of interest" description="Disordered" evidence="1">
    <location>
        <begin position="39"/>
        <end position="69"/>
    </location>
</feature>
<dbReference type="Proteomes" id="UP000262477">
    <property type="component" value="Unassembled WGS sequence"/>
</dbReference>
<gene>
    <name evidence="2" type="ORF">DY245_38475</name>
</gene>
<evidence type="ECO:0000313" key="2">
    <source>
        <dbReference type="EMBL" id="REK85318.1"/>
    </source>
</evidence>
<dbReference type="OrthoDB" id="4231060at2"/>
<dbReference type="AlphaFoldDB" id="A0A371PS49"/>
<protein>
    <submittedName>
        <fullName evidence="2">Uncharacterized protein</fullName>
    </submittedName>
</protein>
<dbReference type="EMBL" id="QUAC01000444">
    <property type="protein sequence ID" value="REK85318.1"/>
    <property type="molecule type" value="Genomic_DNA"/>
</dbReference>
<name>A0A371PS49_STRIH</name>
<dbReference type="RefSeq" id="WP_128511730.1">
    <property type="nucleotide sequence ID" value="NZ_QUAC01000444.1"/>
</dbReference>
<evidence type="ECO:0000256" key="1">
    <source>
        <dbReference type="SAM" id="MobiDB-lite"/>
    </source>
</evidence>